<gene>
    <name evidence="6" type="primary">bamD</name>
    <name evidence="9" type="ORF">BXY39_0246</name>
</gene>
<comment type="subunit">
    <text evidence="6">Part of the Bam complex.</text>
</comment>
<dbReference type="Gene3D" id="1.25.40.10">
    <property type="entry name" value="Tetratricopeptide repeat domain"/>
    <property type="match status" value="1"/>
</dbReference>
<keyword evidence="10" id="KW-1185">Reference proteome</keyword>
<dbReference type="Proteomes" id="UP000271227">
    <property type="component" value="Unassembled WGS sequence"/>
</dbReference>
<comment type="similarity">
    <text evidence="6">Belongs to the BamD family.</text>
</comment>
<dbReference type="PROSITE" id="PS51257">
    <property type="entry name" value="PROKAR_LIPOPROTEIN"/>
    <property type="match status" value="1"/>
</dbReference>
<dbReference type="NCBIfam" id="TIGR03302">
    <property type="entry name" value="OM_YfiO"/>
    <property type="match status" value="1"/>
</dbReference>
<dbReference type="Pfam" id="PF13525">
    <property type="entry name" value="YfiO"/>
    <property type="match status" value="1"/>
</dbReference>
<dbReference type="RefSeq" id="WP_245998935.1">
    <property type="nucleotide sequence ID" value="NZ_REFR01000009.1"/>
</dbReference>
<comment type="caution">
    <text evidence="9">The sequence shown here is derived from an EMBL/GenBank/DDBJ whole genome shotgun (WGS) entry which is preliminary data.</text>
</comment>
<dbReference type="GO" id="GO:0043165">
    <property type="term" value="P:Gram-negative-bacterium-type cell outer membrane assembly"/>
    <property type="evidence" value="ECO:0007669"/>
    <property type="project" value="UniProtKB-UniRule"/>
</dbReference>
<feature type="domain" description="Outer membrane lipoprotein BamD-like" evidence="8">
    <location>
        <begin position="39"/>
        <end position="231"/>
    </location>
</feature>
<dbReference type="FunCoup" id="A0A3M0D657">
    <property type="interactions" value="90"/>
</dbReference>
<accession>A0A3M0D657</accession>
<evidence type="ECO:0000256" key="6">
    <source>
        <dbReference type="HAMAP-Rule" id="MF_00922"/>
    </source>
</evidence>
<keyword evidence="2 6" id="KW-0472">Membrane</keyword>
<dbReference type="InParanoid" id="A0A3M0D657"/>
<reference evidence="9 10" key="1">
    <citation type="submission" date="2018-10" db="EMBL/GenBank/DDBJ databases">
        <title>Genomic Encyclopedia of Archaeal and Bacterial Type Strains, Phase II (KMG-II): from individual species to whole genera.</title>
        <authorList>
            <person name="Goeker M."/>
        </authorList>
    </citation>
    <scope>NUCLEOTIDE SEQUENCE [LARGE SCALE GENOMIC DNA]</scope>
    <source>
        <strain evidence="9 10">DSM 25217</strain>
    </source>
</reference>
<dbReference type="SUPFAM" id="SSF48452">
    <property type="entry name" value="TPR-like"/>
    <property type="match status" value="1"/>
</dbReference>
<dbReference type="AlphaFoldDB" id="A0A3M0D657"/>
<comment type="function">
    <text evidence="6">Part of the outer membrane protein assembly complex, which is involved in assembly and insertion of beta-barrel proteins into the outer membrane.</text>
</comment>
<dbReference type="PANTHER" id="PTHR37423:SF1">
    <property type="entry name" value="OUTER MEMBRANE PROTEIN ASSEMBLY FACTOR BAMD"/>
    <property type="match status" value="1"/>
</dbReference>
<keyword evidence="4 6" id="KW-0998">Cell outer membrane</keyword>
<dbReference type="EMBL" id="REFR01000009">
    <property type="protein sequence ID" value="RMB11763.1"/>
    <property type="molecule type" value="Genomic_DNA"/>
</dbReference>
<evidence type="ECO:0000256" key="3">
    <source>
        <dbReference type="ARBA" id="ARBA00023139"/>
    </source>
</evidence>
<proteinExistence type="inferred from homology"/>
<evidence type="ECO:0000256" key="7">
    <source>
        <dbReference type="SAM" id="SignalP"/>
    </source>
</evidence>
<protein>
    <recommendedName>
        <fullName evidence="6">Outer membrane protein assembly factor BamD</fullName>
    </recommendedName>
</protein>
<dbReference type="InterPro" id="IPR017689">
    <property type="entry name" value="BamD"/>
</dbReference>
<evidence type="ECO:0000313" key="10">
    <source>
        <dbReference type="Proteomes" id="UP000271227"/>
    </source>
</evidence>
<keyword evidence="1 6" id="KW-0732">Signal</keyword>
<organism evidence="9 10">
    <name type="scientific">Eilatimonas milleporae</name>
    <dbReference type="NCBI Taxonomy" id="911205"/>
    <lineage>
        <taxon>Bacteria</taxon>
        <taxon>Pseudomonadati</taxon>
        <taxon>Pseudomonadota</taxon>
        <taxon>Alphaproteobacteria</taxon>
        <taxon>Kordiimonadales</taxon>
        <taxon>Kordiimonadaceae</taxon>
        <taxon>Eilatimonas</taxon>
    </lineage>
</organism>
<sequence length="263" mass="29965">MKMQTAALKTVRFGLLVVLGLGVAACGGGDNEDRYVARDVEVLYNLAQDNLERRRYRIAAAAFDEVERQHPYSVWARRAQLMAAYANYMSNNYDDAVLAAERFLQLHPGNASASYAYYLIAICHYEQIVDVGRDQDKTNLARDGLIEVIRRFPESEYARDAALKLDLTNDHLAGKDMEVGRFYLRRQEYLAAINRFRSVVDNYQTTSHTPEALHRLVESYLSMGMYSEAQMTAAVLGHNFSGSKWYRYSYELLTDKGLKPRSG</sequence>
<evidence type="ECO:0000256" key="1">
    <source>
        <dbReference type="ARBA" id="ARBA00022729"/>
    </source>
</evidence>
<keyword evidence="5 6" id="KW-0449">Lipoprotein</keyword>
<dbReference type="InterPro" id="IPR039565">
    <property type="entry name" value="BamD-like"/>
</dbReference>
<dbReference type="PANTHER" id="PTHR37423">
    <property type="entry name" value="SOLUBLE LYTIC MUREIN TRANSGLYCOSYLASE-RELATED"/>
    <property type="match status" value="1"/>
</dbReference>
<dbReference type="CDD" id="cd15830">
    <property type="entry name" value="BamD"/>
    <property type="match status" value="1"/>
</dbReference>
<dbReference type="GO" id="GO:0051205">
    <property type="term" value="P:protein insertion into membrane"/>
    <property type="evidence" value="ECO:0007669"/>
    <property type="project" value="UniProtKB-UniRule"/>
</dbReference>
<comment type="subcellular location">
    <subcellularLocation>
        <location evidence="6">Cell outer membrane</location>
        <topology evidence="6">Lipid-anchor</topology>
    </subcellularLocation>
</comment>
<evidence type="ECO:0000256" key="4">
    <source>
        <dbReference type="ARBA" id="ARBA00023237"/>
    </source>
</evidence>
<dbReference type="HAMAP" id="MF_00922">
    <property type="entry name" value="OM_assembly_BamD"/>
    <property type="match status" value="1"/>
</dbReference>
<evidence type="ECO:0000259" key="8">
    <source>
        <dbReference type="Pfam" id="PF13525"/>
    </source>
</evidence>
<evidence type="ECO:0000313" key="9">
    <source>
        <dbReference type="EMBL" id="RMB11763.1"/>
    </source>
</evidence>
<keyword evidence="3 6" id="KW-0564">Palmitate</keyword>
<name>A0A3M0D657_9PROT</name>
<feature type="chain" id="PRO_5018344814" description="Outer membrane protein assembly factor BamD" evidence="7">
    <location>
        <begin position="25"/>
        <end position="263"/>
    </location>
</feature>
<dbReference type="InterPro" id="IPR011990">
    <property type="entry name" value="TPR-like_helical_dom_sf"/>
</dbReference>
<feature type="signal peptide" evidence="7">
    <location>
        <begin position="1"/>
        <end position="24"/>
    </location>
</feature>
<dbReference type="GO" id="GO:1990063">
    <property type="term" value="C:Bam protein complex"/>
    <property type="evidence" value="ECO:0007669"/>
    <property type="project" value="TreeGrafter"/>
</dbReference>
<evidence type="ECO:0000256" key="5">
    <source>
        <dbReference type="ARBA" id="ARBA00023288"/>
    </source>
</evidence>
<evidence type="ECO:0000256" key="2">
    <source>
        <dbReference type="ARBA" id="ARBA00023136"/>
    </source>
</evidence>